<dbReference type="SMART" id="SM00347">
    <property type="entry name" value="HTH_MARR"/>
    <property type="match status" value="1"/>
</dbReference>
<comment type="caution">
    <text evidence="5">The sequence shown here is derived from an EMBL/GenBank/DDBJ whole genome shotgun (WGS) entry which is preliminary data.</text>
</comment>
<evidence type="ECO:0000256" key="2">
    <source>
        <dbReference type="ARBA" id="ARBA00023125"/>
    </source>
</evidence>
<protein>
    <submittedName>
        <fullName evidence="5">Multiple antibiotic resistance protein MarR</fullName>
    </submittedName>
</protein>
<gene>
    <name evidence="5" type="primary">marR</name>
    <name evidence="5" type="ORF">PAESOLCIP111_06028</name>
</gene>
<sequence>MNDKAASSWEWNNGPVGRLIKTTYITLRREIEKQLKPIGLSHTQWSALGIINHFPGVTSSELELILMIERPSVTSLINVLANKNLVVRRDHPDDARSKQIFLTASGKQLAEQTAHFAQNVEDRMKEGMTPEQFETLKALLVQTVGIFETK</sequence>
<dbReference type="PANTHER" id="PTHR42756:SF1">
    <property type="entry name" value="TRANSCRIPTIONAL REPRESSOR OF EMRAB OPERON"/>
    <property type="match status" value="1"/>
</dbReference>
<keyword evidence="2" id="KW-0238">DNA-binding</keyword>
<dbReference type="GO" id="GO:0003677">
    <property type="term" value="F:DNA binding"/>
    <property type="evidence" value="ECO:0007669"/>
    <property type="project" value="UniProtKB-KW"/>
</dbReference>
<name>A0A916KA36_9BACL</name>
<keyword evidence="3" id="KW-0804">Transcription</keyword>
<dbReference type="GO" id="GO:0003700">
    <property type="term" value="F:DNA-binding transcription factor activity"/>
    <property type="evidence" value="ECO:0007669"/>
    <property type="project" value="InterPro"/>
</dbReference>
<evidence type="ECO:0000313" key="6">
    <source>
        <dbReference type="Proteomes" id="UP000693672"/>
    </source>
</evidence>
<dbReference type="AlphaFoldDB" id="A0A916KA36"/>
<dbReference type="Pfam" id="PF12802">
    <property type="entry name" value="MarR_2"/>
    <property type="match status" value="1"/>
</dbReference>
<dbReference type="PROSITE" id="PS50995">
    <property type="entry name" value="HTH_MARR_2"/>
    <property type="match status" value="1"/>
</dbReference>
<dbReference type="Proteomes" id="UP000693672">
    <property type="component" value="Unassembled WGS sequence"/>
</dbReference>
<proteinExistence type="predicted"/>
<dbReference type="PANTHER" id="PTHR42756">
    <property type="entry name" value="TRANSCRIPTIONAL REGULATOR, MARR"/>
    <property type="match status" value="1"/>
</dbReference>
<dbReference type="EMBL" id="CAJVAS010000052">
    <property type="protein sequence ID" value="CAG7650206.1"/>
    <property type="molecule type" value="Genomic_DNA"/>
</dbReference>
<dbReference type="InterPro" id="IPR000835">
    <property type="entry name" value="HTH_MarR-typ"/>
</dbReference>
<keyword evidence="6" id="KW-1185">Reference proteome</keyword>
<evidence type="ECO:0000313" key="5">
    <source>
        <dbReference type="EMBL" id="CAG7650206.1"/>
    </source>
</evidence>
<reference evidence="5" key="1">
    <citation type="submission" date="2021-06" db="EMBL/GenBank/DDBJ databases">
        <authorList>
            <person name="Criscuolo A."/>
        </authorList>
    </citation>
    <scope>NUCLEOTIDE SEQUENCE</scope>
    <source>
        <strain evidence="5">CIP111600</strain>
    </source>
</reference>
<accession>A0A916KA36</accession>
<evidence type="ECO:0000256" key="1">
    <source>
        <dbReference type="ARBA" id="ARBA00023015"/>
    </source>
</evidence>
<dbReference type="RefSeq" id="WP_218095709.1">
    <property type="nucleotide sequence ID" value="NZ_CAJVAS010000052.1"/>
</dbReference>
<evidence type="ECO:0000256" key="3">
    <source>
        <dbReference type="ARBA" id="ARBA00023163"/>
    </source>
</evidence>
<evidence type="ECO:0000259" key="4">
    <source>
        <dbReference type="PROSITE" id="PS50995"/>
    </source>
</evidence>
<feature type="domain" description="HTH marR-type" evidence="4">
    <location>
        <begin position="13"/>
        <end position="145"/>
    </location>
</feature>
<keyword evidence="1" id="KW-0805">Transcription regulation</keyword>
<organism evidence="5 6">
    <name type="scientific">Paenibacillus solanacearum</name>
    <dbReference type="NCBI Taxonomy" id="2048548"/>
    <lineage>
        <taxon>Bacteria</taxon>
        <taxon>Bacillati</taxon>
        <taxon>Bacillota</taxon>
        <taxon>Bacilli</taxon>
        <taxon>Bacillales</taxon>
        <taxon>Paenibacillaceae</taxon>
        <taxon>Paenibacillus</taxon>
    </lineage>
</organism>